<dbReference type="AlphaFoldDB" id="A0A8J4TF38"/>
<feature type="non-terminal residue" evidence="1">
    <location>
        <position position="1"/>
    </location>
</feature>
<dbReference type="EMBL" id="QNUK01000871">
    <property type="protein sequence ID" value="KAF5889063.1"/>
    <property type="molecule type" value="Genomic_DNA"/>
</dbReference>
<protein>
    <submittedName>
        <fullName evidence="1">Translocation protein SEC62</fullName>
    </submittedName>
</protein>
<dbReference type="Proteomes" id="UP000727407">
    <property type="component" value="Unassembled WGS sequence"/>
</dbReference>
<gene>
    <name evidence="1" type="primary">Sec62</name>
    <name evidence="1" type="ORF">DAT39_021241</name>
</gene>
<accession>A0A8J4TF38</accession>
<proteinExistence type="predicted"/>
<comment type="caution">
    <text evidence="1">The sequence shown here is derived from an EMBL/GenBank/DDBJ whole genome shotgun (WGS) entry which is preliminary data.</text>
</comment>
<evidence type="ECO:0000313" key="2">
    <source>
        <dbReference type="Proteomes" id="UP000727407"/>
    </source>
</evidence>
<evidence type="ECO:0000313" key="1">
    <source>
        <dbReference type="EMBL" id="KAF5889063.1"/>
    </source>
</evidence>
<sequence length="300" mass="33538">MVNLAYIQVKAITFKSPKNLTISSETMAFLNEVVSEEEVAVRVERPPTPYPLIPDIPVIPDEIEFEDIRRDAELSVSGASSVRHESDVEEDFHLDYHAADEGHGINEALDDFRYQINAASPETSQGPIPPPPDFFYDLNQSLIMLNDILVNLFDPTVNISQNSVSDVRNVQIDVDEDNVTFPGVRNVQIEVDEDNVTFPDVRNVQIDVDEDNVTSPDVRNVQIDVDEDNVTSPDVRNVQIDVDEDNVTSPDVRNVQIDVDEDNVTSPDVQNAQFGNGLDPNIRVRQIRLSPFAPVFLVAT</sequence>
<organism evidence="1 2">
    <name type="scientific">Clarias magur</name>
    <name type="common">Asian catfish</name>
    <name type="synonym">Macropteronotus magur</name>
    <dbReference type="NCBI Taxonomy" id="1594786"/>
    <lineage>
        <taxon>Eukaryota</taxon>
        <taxon>Metazoa</taxon>
        <taxon>Chordata</taxon>
        <taxon>Craniata</taxon>
        <taxon>Vertebrata</taxon>
        <taxon>Euteleostomi</taxon>
        <taxon>Actinopterygii</taxon>
        <taxon>Neopterygii</taxon>
        <taxon>Teleostei</taxon>
        <taxon>Ostariophysi</taxon>
        <taxon>Siluriformes</taxon>
        <taxon>Clariidae</taxon>
        <taxon>Clarias</taxon>
    </lineage>
</organism>
<name>A0A8J4TF38_CLAMG</name>
<keyword evidence="2" id="KW-1185">Reference proteome</keyword>
<reference evidence="1" key="1">
    <citation type="submission" date="2020-07" db="EMBL/GenBank/DDBJ databases">
        <title>Clarias magur genome sequencing, assembly and annotation.</title>
        <authorList>
            <person name="Kushwaha B."/>
            <person name="Kumar R."/>
            <person name="Das P."/>
            <person name="Joshi C.G."/>
            <person name="Kumar D."/>
            <person name="Nagpure N.S."/>
            <person name="Pandey M."/>
            <person name="Agarwal S."/>
            <person name="Srivastava S."/>
            <person name="Singh M."/>
            <person name="Sahoo L."/>
            <person name="Jayasankar P."/>
            <person name="Meher P.K."/>
            <person name="Koringa P.G."/>
            <person name="Iquebal M.A."/>
            <person name="Das S.P."/>
            <person name="Bit A."/>
            <person name="Patnaik S."/>
            <person name="Patel N."/>
            <person name="Shah T.M."/>
            <person name="Hinsu A."/>
            <person name="Jena J.K."/>
        </authorList>
    </citation>
    <scope>NUCLEOTIDE SEQUENCE</scope>
    <source>
        <strain evidence="1">CIFAMagur01</strain>
        <tissue evidence="1">Testis</tissue>
    </source>
</reference>